<comment type="caution">
    <text evidence="2">The sequence shown here is derived from an EMBL/GenBank/DDBJ whole genome shotgun (WGS) entry which is preliminary data.</text>
</comment>
<protein>
    <submittedName>
        <fullName evidence="2">Uncharacterized protein</fullName>
    </submittedName>
</protein>
<keyword evidence="3" id="KW-1185">Reference proteome</keyword>
<dbReference type="AlphaFoldDB" id="A0A833TNA1"/>
<feature type="region of interest" description="Disordered" evidence="1">
    <location>
        <begin position="1"/>
        <end position="48"/>
    </location>
</feature>
<name>A0A833TNA1_PHYIN</name>
<organism evidence="2 3">
    <name type="scientific">Phytophthora infestans</name>
    <name type="common">Potato late blight agent</name>
    <name type="synonym">Botrytis infestans</name>
    <dbReference type="NCBI Taxonomy" id="4787"/>
    <lineage>
        <taxon>Eukaryota</taxon>
        <taxon>Sar</taxon>
        <taxon>Stramenopiles</taxon>
        <taxon>Oomycota</taxon>
        <taxon>Peronosporomycetes</taxon>
        <taxon>Peronosporales</taxon>
        <taxon>Peronosporaceae</taxon>
        <taxon>Phytophthora</taxon>
    </lineage>
</organism>
<evidence type="ECO:0000313" key="2">
    <source>
        <dbReference type="EMBL" id="KAF4043586.1"/>
    </source>
</evidence>
<dbReference type="EMBL" id="WSZM01000081">
    <property type="protein sequence ID" value="KAF4043586.1"/>
    <property type="molecule type" value="Genomic_DNA"/>
</dbReference>
<dbReference type="Proteomes" id="UP000602510">
    <property type="component" value="Unassembled WGS sequence"/>
</dbReference>
<evidence type="ECO:0000256" key="1">
    <source>
        <dbReference type="SAM" id="MobiDB-lite"/>
    </source>
</evidence>
<accession>A0A833TNA1</accession>
<proteinExistence type="predicted"/>
<feature type="compositionally biased region" description="Basic and acidic residues" evidence="1">
    <location>
        <begin position="7"/>
        <end position="23"/>
    </location>
</feature>
<evidence type="ECO:0000313" key="3">
    <source>
        <dbReference type="Proteomes" id="UP000602510"/>
    </source>
</evidence>
<gene>
    <name evidence="2" type="ORF">GN244_ATG04087</name>
</gene>
<reference evidence="2" key="1">
    <citation type="submission" date="2020-04" db="EMBL/GenBank/DDBJ databases">
        <title>Hybrid Assembly of Korean Phytophthora infestans isolates.</title>
        <authorList>
            <person name="Prokchorchik M."/>
            <person name="Lee Y."/>
            <person name="Seo J."/>
            <person name="Cho J.-H."/>
            <person name="Park Y.-E."/>
            <person name="Jang D.-C."/>
            <person name="Im J.-S."/>
            <person name="Choi J.-G."/>
            <person name="Park H.-J."/>
            <person name="Lee G.-B."/>
            <person name="Lee Y.-G."/>
            <person name="Hong S.-Y."/>
            <person name="Cho K."/>
            <person name="Sohn K.H."/>
        </authorList>
    </citation>
    <scope>NUCLEOTIDE SEQUENCE</scope>
    <source>
        <strain evidence="2">KR_1_A1</strain>
    </source>
</reference>
<sequence>MTLTKAVPHDRLGRAERDAELERQQWSTEIASRDELGLGSEGPHTPELSTTETMALLAKVQPVRWRLTPFSPLMPLMTEATKKPKTLQKQLMDAVRNRERLRNTMFGVESESCSTKACTKESSAATTTVQKLEVTKPEPVNNTEAVVEMKTASNHGKQYTSTSSQPTKKRASTCLLDEDGEEQTLSWATDRDLRNLVPTPSSLNAADDDTECAPVVMPWNSKYSVWEIDLTGVSPRSSGSTA</sequence>